<dbReference type="OrthoDB" id="3781444at2"/>
<keyword evidence="2" id="KW-1185">Reference proteome</keyword>
<dbReference type="Proteomes" id="UP000292118">
    <property type="component" value="Chromosome"/>
</dbReference>
<evidence type="ECO:0000313" key="1">
    <source>
        <dbReference type="EMBL" id="QAY71621.1"/>
    </source>
</evidence>
<sequence length="142" mass="15761">MRDYVALSDELRSDANVPLDRLDTVATSIELDAQTRFLTDWRSKEWKLTGATRIVELDLVDVSLDNADPAAGHVPTVTFELCYDVSDGDVVGPDGTSVVQPNRPTRGWTRYLVSNYAWTTDPTGSWRVASSETLEREPCDAP</sequence>
<name>A0A4V0YGL4_9MICO</name>
<protein>
    <submittedName>
        <fullName evidence="1">Uncharacterized protein</fullName>
    </submittedName>
</protein>
<dbReference type="AlphaFoldDB" id="A0A4V0YGL4"/>
<dbReference type="KEGG" id="xya:ET471_17580"/>
<accession>A0A4V0YGL4</accession>
<dbReference type="EMBL" id="CP035493">
    <property type="protein sequence ID" value="QAY71621.1"/>
    <property type="molecule type" value="Genomic_DNA"/>
</dbReference>
<gene>
    <name evidence="1" type="ORF">ET471_17580</name>
</gene>
<evidence type="ECO:0000313" key="2">
    <source>
        <dbReference type="Proteomes" id="UP000292118"/>
    </source>
</evidence>
<proteinExistence type="predicted"/>
<organism evidence="1 2">
    <name type="scientific">Xylanimonas protaetiae</name>
    <dbReference type="NCBI Taxonomy" id="2509457"/>
    <lineage>
        <taxon>Bacteria</taxon>
        <taxon>Bacillati</taxon>
        <taxon>Actinomycetota</taxon>
        <taxon>Actinomycetes</taxon>
        <taxon>Micrococcales</taxon>
        <taxon>Promicromonosporaceae</taxon>
        <taxon>Xylanimonas</taxon>
    </lineage>
</organism>
<reference evidence="1 2" key="1">
    <citation type="submission" date="2019-01" db="EMBL/GenBank/DDBJ databases">
        <title>Genome sequencing of strain FW10M-9.</title>
        <authorList>
            <person name="Heo J."/>
            <person name="Kim S.-J."/>
            <person name="Kim J.-S."/>
            <person name="Hong S.-B."/>
            <person name="Kwon S.-W."/>
        </authorList>
    </citation>
    <scope>NUCLEOTIDE SEQUENCE [LARGE SCALE GENOMIC DNA]</scope>
    <source>
        <strain evidence="1 2">FW10M-9</strain>
    </source>
</reference>
<dbReference type="RefSeq" id="WP_129190487.1">
    <property type="nucleotide sequence ID" value="NZ_CP035493.1"/>
</dbReference>